<evidence type="ECO:0000256" key="4">
    <source>
        <dbReference type="ARBA" id="ARBA00022519"/>
    </source>
</evidence>
<keyword evidence="4" id="KW-0997">Cell inner membrane</keyword>
<dbReference type="EMBL" id="UOFX01000053">
    <property type="protein sequence ID" value="VAX09529.1"/>
    <property type="molecule type" value="Genomic_DNA"/>
</dbReference>
<dbReference type="Pfam" id="PF04612">
    <property type="entry name" value="T2SSM"/>
    <property type="match status" value="1"/>
</dbReference>
<evidence type="ECO:0000256" key="8">
    <source>
        <dbReference type="ARBA" id="ARBA00023136"/>
    </source>
</evidence>
<keyword evidence="5" id="KW-0812">Transmembrane</keyword>
<dbReference type="GO" id="GO:0015627">
    <property type="term" value="C:type II protein secretion system complex"/>
    <property type="evidence" value="ECO:0007669"/>
    <property type="project" value="InterPro"/>
</dbReference>
<feature type="coiled-coil region" evidence="9">
    <location>
        <begin position="50"/>
        <end position="77"/>
    </location>
</feature>
<evidence type="ECO:0000256" key="7">
    <source>
        <dbReference type="ARBA" id="ARBA00022989"/>
    </source>
</evidence>
<protein>
    <recommendedName>
        <fullName evidence="11">General secretion pathway protein M</fullName>
    </recommendedName>
</protein>
<dbReference type="GO" id="GO:0015628">
    <property type="term" value="P:protein secretion by the type II secretion system"/>
    <property type="evidence" value="ECO:0007669"/>
    <property type="project" value="InterPro"/>
</dbReference>
<proteinExistence type="predicted"/>
<accession>A0A3B1AU62</accession>
<evidence type="ECO:0000256" key="6">
    <source>
        <dbReference type="ARBA" id="ARBA00022927"/>
    </source>
</evidence>
<name>A0A3B1AU62_9ZZZZ</name>
<keyword evidence="9" id="KW-0175">Coiled coil</keyword>
<keyword evidence="7" id="KW-1133">Transmembrane helix</keyword>
<dbReference type="AlphaFoldDB" id="A0A3B1AU62"/>
<reference evidence="10" key="1">
    <citation type="submission" date="2018-06" db="EMBL/GenBank/DDBJ databases">
        <authorList>
            <person name="Zhirakovskaya E."/>
        </authorList>
    </citation>
    <scope>NUCLEOTIDE SEQUENCE</scope>
</reference>
<evidence type="ECO:0000256" key="1">
    <source>
        <dbReference type="ARBA" id="ARBA00004377"/>
    </source>
</evidence>
<evidence type="ECO:0000256" key="9">
    <source>
        <dbReference type="SAM" id="Coils"/>
    </source>
</evidence>
<keyword evidence="8" id="KW-0472">Membrane</keyword>
<organism evidence="10">
    <name type="scientific">hydrothermal vent metagenome</name>
    <dbReference type="NCBI Taxonomy" id="652676"/>
    <lineage>
        <taxon>unclassified sequences</taxon>
        <taxon>metagenomes</taxon>
        <taxon>ecological metagenomes</taxon>
    </lineage>
</organism>
<dbReference type="GO" id="GO:0005886">
    <property type="term" value="C:plasma membrane"/>
    <property type="evidence" value="ECO:0007669"/>
    <property type="project" value="UniProtKB-SubCell"/>
</dbReference>
<dbReference type="Gene3D" id="3.30.1360.100">
    <property type="entry name" value="General secretion pathway protein M, EpsM"/>
    <property type="match status" value="1"/>
</dbReference>
<keyword evidence="3" id="KW-1003">Cell membrane</keyword>
<keyword evidence="6" id="KW-0653">Protein transport</keyword>
<sequence length="164" mass="18330">MRRWWANLESREQRMLLFALVSVVVLGGHMFLVEPFMMQRELLISRVEAQKKLKMHLENVAQEANALRDKANSAKKLSGKGGNTLLAVVSTTSRSNGVKDSMKRIAPEGNRKARIWLEDAPFDQIVAWLTSVTSSYVVKIDSVNVNAEEIPGVVRAKLTLATPK</sequence>
<dbReference type="SUPFAM" id="SSF103054">
    <property type="entry name" value="General secretion pathway protein M, EpsM"/>
    <property type="match status" value="1"/>
</dbReference>
<evidence type="ECO:0008006" key="11">
    <source>
        <dbReference type="Google" id="ProtNLM"/>
    </source>
</evidence>
<evidence type="ECO:0000256" key="3">
    <source>
        <dbReference type="ARBA" id="ARBA00022475"/>
    </source>
</evidence>
<gene>
    <name evidence="10" type="ORF">MNBD_GAMMA26-317</name>
</gene>
<evidence type="ECO:0000256" key="5">
    <source>
        <dbReference type="ARBA" id="ARBA00022692"/>
    </source>
</evidence>
<evidence type="ECO:0000313" key="10">
    <source>
        <dbReference type="EMBL" id="VAX09529.1"/>
    </source>
</evidence>
<keyword evidence="2" id="KW-0813">Transport</keyword>
<dbReference type="InterPro" id="IPR007690">
    <property type="entry name" value="T2SS_GspM"/>
</dbReference>
<dbReference type="InterPro" id="IPR023229">
    <property type="entry name" value="T2SS_M_periplasmic_sf"/>
</dbReference>
<comment type="subcellular location">
    <subcellularLocation>
        <location evidence="1">Cell inner membrane</location>
        <topology evidence="1">Single-pass membrane protein</topology>
    </subcellularLocation>
</comment>
<evidence type="ECO:0000256" key="2">
    <source>
        <dbReference type="ARBA" id="ARBA00022448"/>
    </source>
</evidence>